<dbReference type="EMBL" id="BMIB01000001">
    <property type="protein sequence ID" value="GGH57268.1"/>
    <property type="molecule type" value="Genomic_DNA"/>
</dbReference>
<keyword evidence="4" id="KW-1185">Reference proteome</keyword>
<gene>
    <name evidence="3" type="ORF">GCM10011379_01770</name>
</gene>
<dbReference type="AlphaFoldDB" id="A0A917ILV0"/>
<dbReference type="PANTHER" id="PTHR30160">
    <property type="entry name" value="TETRAACYLDISACCHARIDE 4'-KINASE-RELATED"/>
    <property type="match status" value="1"/>
</dbReference>
<keyword evidence="1" id="KW-0328">Glycosyltransferase</keyword>
<dbReference type="Gene3D" id="3.40.50.2000">
    <property type="entry name" value="Glycogen Phosphorylase B"/>
    <property type="match status" value="2"/>
</dbReference>
<dbReference type="SUPFAM" id="SSF53756">
    <property type="entry name" value="UDP-Glycosyltransferase/glycogen phosphorylase"/>
    <property type="match status" value="1"/>
</dbReference>
<dbReference type="CDD" id="cd03789">
    <property type="entry name" value="GT9_LPS_heptosyltransferase"/>
    <property type="match status" value="1"/>
</dbReference>
<dbReference type="Pfam" id="PF01075">
    <property type="entry name" value="Glyco_transf_9"/>
    <property type="match status" value="1"/>
</dbReference>
<dbReference type="RefSeq" id="WP_188949769.1">
    <property type="nucleotide sequence ID" value="NZ_BMIB01000001.1"/>
</dbReference>
<reference evidence="3" key="2">
    <citation type="submission" date="2020-09" db="EMBL/GenBank/DDBJ databases">
        <authorList>
            <person name="Sun Q."/>
            <person name="Zhou Y."/>
        </authorList>
    </citation>
    <scope>NUCLEOTIDE SEQUENCE</scope>
    <source>
        <strain evidence="3">CGMCC 1.15290</strain>
    </source>
</reference>
<dbReference type="InterPro" id="IPR051199">
    <property type="entry name" value="LPS_LOS_Heptosyltrfase"/>
</dbReference>
<evidence type="ECO:0000256" key="2">
    <source>
        <dbReference type="ARBA" id="ARBA00022679"/>
    </source>
</evidence>
<keyword evidence="2" id="KW-0808">Transferase</keyword>
<dbReference type="GO" id="GO:0005829">
    <property type="term" value="C:cytosol"/>
    <property type="evidence" value="ECO:0007669"/>
    <property type="project" value="TreeGrafter"/>
</dbReference>
<dbReference type="GO" id="GO:0008713">
    <property type="term" value="F:ADP-heptose-lipopolysaccharide heptosyltransferase activity"/>
    <property type="evidence" value="ECO:0007669"/>
    <property type="project" value="TreeGrafter"/>
</dbReference>
<sequence length="333" mass="37692">MILSQNQIRKIAVFRALQLGDLLNTIPAMRALRQAYPHARITLIGLPWAASLLQRFPDYFDDFIHFPGYPGLPEQPFDETGFACFTNRMKEEQFDLLLQMQGNGTVVNPLMHQLYARHVAGFHNADSHVNSPLFANYPNEGPELKRHLHLMQHLGITAQGSHMEFPVLPEDEAEVKKLYLPVMERSYVIVHPGSRGAWRQWPPHYFAFAADSCIEKGYTVIVTGTKDERDITREVLKCMRHPAIDLTGKTSLGAIGLLIRDAYMLIANCTGVSHIASATETPSVIISMDGEPERWGPLNRNIHKVIDWTREPHADLVWQALETLFNRQHAATA</sequence>
<organism evidence="3 4">
    <name type="scientific">Filimonas zeae</name>
    <dbReference type="NCBI Taxonomy" id="1737353"/>
    <lineage>
        <taxon>Bacteria</taxon>
        <taxon>Pseudomonadati</taxon>
        <taxon>Bacteroidota</taxon>
        <taxon>Chitinophagia</taxon>
        <taxon>Chitinophagales</taxon>
        <taxon>Chitinophagaceae</taxon>
        <taxon>Filimonas</taxon>
    </lineage>
</organism>
<evidence type="ECO:0000313" key="4">
    <source>
        <dbReference type="Proteomes" id="UP000627292"/>
    </source>
</evidence>
<protein>
    <submittedName>
        <fullName evidence="3">LPS biosynthesis-related glycosyltransferase</fullName>
    </submittedName>
</protein>
<dbReference type="GO" id="GO:0009244">
    <property type="term" value="P:lipopolysaccharide core region biosynthetic process"/>
    <property type="evidence" value="ECO:0007669"/>
    <property type="project" value="TreeGrafter"/>
</dbReference>
<evidence type="ECO:0000313" key="3">
    <source>
        <dbReference type="EMBL" id="GGH57268.1"/>
    </source>
</evidence>
<dbReference type="Proteomes" id="UP000627292">
    <property type="component" value="Unassembled WGS sequence"/>
</dbReference>
<name>A0A917ILV0_9BACT</name>
<accession>A0A917ILV0</accession>
<dbReference type="PANTHER" id="PTHR30160:SF1">
    <property type="entry name" value="LIPOPOLYSACCHARIDE 1,2-N-ACETYLGLUCOSAMINETRANSFERASE-RELATED"/>
    <property type="match status" value="1"/>
</dbReference>
<dbReference type="InterPro" id="IPR002201">
    <property type="entry name" value="Glyco_trans_9"/>
</dbReference>
<evidence type="ECO:0000256" key="1">
    <source>
        <dbReference type="ARBA" id="ARBA00022676"/>
    </source>
</evidence>
<proteinExistence type="predicted"/>
<reference evidence="3" key="1">
    <citation type="journal article" date="2014" name="Int. J. Syst. Evol. Microbiol.">
        <title>Complete genome sequence of Corynebacterium casei LMG S-19264T (=DSM 44701T), isolated from a smear-ripened cheese.</title>
        <authorList>
            <consortium name="US DOE Joint Genome Institute (JGI-PGF)"/>
            <person name="Walter F."/>
            <person name="Albersmeier A."/>
            <person name="Kalinowski J."/>
            <person name="Ruckert C."/>
        </authorList>
    </citation>
    <scope>NUCLEOTIDE SEQUENCE</scope>
    <source>
        <strain evidence="3">CGMCC 1.15290</strain>
    </source>
</reference>
<comment type="caution">
    <text evidence="3">The sequence shown here is derived from an EMBL/GenBank/DDBJ whole genome shotgun (WGS) entry which is preliminary data.</text>
</comment>